<name>A0AAD7K457_9AGAR</name>
<accession>A0AAD7K457</accession>
<keyword evidence="2" id="KW-1185">Reference proteome</keyword>
<protein>
    <submittedName>
        <fullName evidence="1">Uncharacterized protein</fullName>
    </submittedName>
</protein>
<evidence type="ECO:0000313" key="2">
    <source>
        <dbReference type="Proteomes" id="UP001215280"/>
    </source>
</evidence>
<dbReference type="EMBL" id="JARJLG010000009">
    <property type="protein sequence ID" value="KAJ7778020.1"/>
    <property type="molecule type" value="Genomic_DNA"/>
</dbReference>
<evidence type="ECO:0000313" key="1">
    <source>
        <dbReference type="EMBL" id="KAJ7778020.1"/>
    </source>
</evidence>
<dbReference type="Proteomes" id="UP001215280">
    <property type="component" value="Unassembled WGS sequence"/>
</dbReference>
<reference evidence="1" key="1">
    <citation type="submission" date="2023-03" db="EMBL/GenBank/DDBJ databases">
        <title>Massive genome expansion in bonnet fungi (Mycena s.s.) driven by repeated elements and novel gene families across ecological guilds.</title>
        <authorList>
            <consortium name="Lawrence Berkeley National Laboratory"/>
            <person name="Harder C.B."/>
            <person name="Miyauchi S."/>
            <person name="Viragh M."/>
            <person name="Kuo A."/>
            <person name="Thoen E."/>
            <person name="Andreopoulos B."/>
            <person name="Lu D."/>
            <person name="Skrede I."/>
            <person name="Drula E."/>
            <person name="Henrissat B."/>
            <person name="Morin E."/>
            <person name="Kohler A."/>
            <person name="Barry K."/>
            <person name="LaButti K."/>
            <person name="Morin E."/>
            <person name="Salamov A."/>
            <person name="Lipzen A."/>
            <person name="Mereny Z."/>
            <person name="Hegedus B."/>
            <person name="Baldrian P."/>
            <person name="Stursova M."/>
            <person name="Weitz H."/>
            <person name="Taylor A."/>
            <person name="Grigoriev I.V."/>
            <person name="Nagy L.G."/>
            <person name="Martin F."/>
            <person name="Kauserud H."/>
        </authorList>
    </citation>
    <scope>NUCLEOTIDE SEQUENCE</scope>
    <source>
        <strain evidence="1">CBHHK188m</strain>
    </source>
</reference>
<proteinExistence type="predicted"/>
<comment type="caution">
    <text evidence="1">The sequence shown here is derived from an EMBL/GenBank/DDBJ whole genome shotgun (WGS) entry which is preliminary data.</text>
</comment>
<dbReference type="AlphaFoldDB" id="A0AAD7K457"/>
<gene>
    <name evidence="1" type="ORF">DFH07DRAFT_766236</name>
</gene>
<sequence length="210" mass="23551">MKHVYAASPWVPKLQLQNIGVDEIFDNCQFKEEDQRFFQRGLPTQSPRSGGFAVHDRPREDQVPRVGFIFFASTYSVRDATFIKFTLDVDKNQNHRNLPVVLQRKAFVGKVHKSIALTVSADFPARIHARMNSASCGGSTSRIDTSKPGGYELGPPSEVIDVESIDCLAGRIQDRRRWACLLRPEVAAKFKLIEEVGGSTMTGEQEMIPK</sequence>
<organism evidence="1 2">
    <name type="scientific">Mycena maculata</name>
    <dbReference type="NCBI Taxonomy" id="230809"/>
    <lineage>
        <taxon>Eukaryota</taxon>
        <taxon>Fungi</taxon>
        <taxon>Dikarya</taxon>
        <taxon>Basidiomycota</taxon>
        <taxon>Agaricomycotina</taxon>
        <taxon>Agaricomycetes</taxon>
        <taxon>Agaricomycetidae</taxon>
        <taxon>Agaricales</taxon>
        <taxon>Marasmiineae</taxon>
        <taxon>Mycenaceae</taxon>
        <taxon>Mycena</taxon>
    </lineage>
</organism>